<reference evidence="4" key="1">
    <citation type="submission" date="2020-12" db="EMBL/GenBank/DDBJ databases">
        <title>Metabolic potential, ecology and presence of endohyphal bacteria is reflected in genomic diversity of Mucoromycotina.</title>
        <authorList>
            <person name="Muszewska A."/>
            <person name="Okrasinska A."/>
            <person name="Steczkiewicz K."/>
            <person name="Drgas O."/>
            <person name="Orlowska M."/>
            <person name="Perlinska-Lenart U."/>
            <person name="Aleksandrzak-Piekarczyk T."/>
            <person name="Szatraj K."/>
            <person name="Zielenkiewicz U."/>
            <person name="Pilsyk S."/>
            <person name="Malc E."/>
            <person name="Mieczkowski P."/>
            <person name="Kruszewska J.S."/>
            <person name="Biernat P."/>
            <person name="Pawlowska J."/>
        </authorList>
    </citation>
    <scope>NUCLEOTIDE SEQUENCE</scope>
    <source>
        <strain evidence="4">WA0000017839</strain>
    </source>
</reference>
<dbReference type="InterPro" id="IPR033121">
    <property type="entry name" value="PEPTIDASE_A1"/>
</dbReference>
<feature type="domain" description="Peptidase A1" evidence="3">
    <location>
        <begin position="1"/>
        <end position="181"/>
    </location>
</feature>
<dbReference type="GO" id="GO:0006508">
    <property type="term" value="P:proteolysis"/>
    <property type="evidence" value="ECO:0007669"/>
    <property type="project" value="InterPro"/>
</dbReference>
<sequence length="243" mass="26271">MNNREVYGDSGEIILGGIDKTKYTGEIIYVPVSKTTRQTSSIQTKTDNGYWQTVPFVSFTGTTLSYFPSNVLEPLLIASVGKTNVVYDQVNNYFHIRCSMARRNTTIQIMLFTSSNISSELITMHVPIADIIFPMNTRYIATATICMFGIVPTTGTIFIGESLLRSVYQVYDAEQNRIGIAGAVGSAATVITGKGVSNNNGGSNTGSNNDNNNKTSPSSGSSITKSSMMTSLLGLAFAFYISH</sequence>
<dbReference type="PANTHER" id="PTHR47966:SF65">
    <property type="entry name" value="ASPARTIC-TYPE ENDOPEPTIDASE"/>
    <property type="match status" value="1"/>
</dbReference>
<protein>
    <recommendedName>
        <fullName evidence="3">Peptidase A1 domain-containing protein</fullName>
    </recommendedName>
</protein>
<evidence type="ECO:0000313" key="4">
    <source>
        <dbReference type="EMBL" id="KAG2203490.1"/>
    </source>
</evidence>
<keyword evidence="5" id="KW-1185">Reference proteome</keyword>
<dbReference type="Pfam" id="PF00026">
    <property type="entry name" value="Asp"/>
    <property type="match status" value="1"/>
</dbReference>
<comment type="similarity">
    <text evidence="1">Belongs to the peptidase A1 family.</text>
</comment>
<dbReference type="AlphaFoldDB" id="A0A8H7R4M3"/>
<evidence type="ECO:0000313" key="5">
    <source>
        <dbReference type="Proteomes" id="UP000603453"/>
    </source>
</evidence>
<organism evidence="4 5">
    <name type="scientific">Mucor saturninus</name>
    <dbReference type="NCBI Taxonomy" id="64648"/>
    <lineage>
        <taxon>Eukaryota</taxon>
        <taxon>Fungi</taxon>
        <taxon>Fungi incertae sedis</taxon>
        <taxon>Mucoromycota</taxon>
        <taxon>Mucoromycotina</taxon>
        <taxon>Mucoromycetes</taxon>
        <taxon>Mucorales</taxon>
        <taxon>Mucorineae</taxon>
        <taxon>Mucoraceae</taxon>
        <taxon>Mucor</taxon>
    </lineage>
</organism>
<evidence type="ECO:0000256" key="1">
    <source>
        <dbReference type="ARBA" id="ARBA00007447"/>
    </source>
</evidence>
<proteinExistence type="inferred from homology"/>
<evidence type="ECO:0000256" key="2">
    <source>
        <dbReference type="SAM" id="MobiDB-lite"/>
    </source>
</evidence>
<comment type="caution">
    <text evidence="4">The sequence shown here is derived from an EMBL/GenBank/DDBJ whole genome shotgun (WGS) entry which is preliminary data.</text>
</comment>
<dbReference type="OrthoDB" id="771136at2759"/>
<dbReference type="Gene3D" id="2.40.70.10">
    <property type="entry name" value="Acid Proteases"/>
    <property type="match status" value="1"/>
</dbReference>
<dbReference type="PROSITE" id="PS51767">
    <property type="entry name" value="PEPTIDASE_A1"/>
    <property type="match status" value="1"/>
</dbReference>
<dbReference type="PRINTS" id="PR00792">
    <property type="entry name" value="PEPSIN"/>
</dbReference>
<accession>A0A8H7R4M3</accession>
<dbReference type="InterPro" id="IPR001461">
    <property type="entry name" value="Aspartic_peptidase_A1"/>
</dbReference>
<dbReference type="EMBL" id="JAEPRD010000051">
    <property type="protein sequence ID" value="KAG2203490.1"/>
    <property type="molecule type" value="Genomic_DNA"/>
</dbReference>
<name>A0A8H7R4M3_9FUNG</name>
<dbReference type="PANTHER" id="PTHR47966">
    <property type="entry name" value="BETA-SITE APP-CLEAVING ENZYME, ISOFORM A-RELATED"/>
    <property type="match status" value="1"/>
</dbReference>
<dbReference type="GO" id="GO:0004190">
    <property type="term" value="F:aspartic-type endopeptidase activity"/>
    <property type="evidence" value="ECO:0007669"/>
    <property type="project" value="InterPro"/>
</dbReference>
<dbReference type="Proteomes" id="UP000603453">
    <property type="component" value="Unassembled WGS sequence"/>
</dbReference>
<dbReference type="SUPFAM" id="SSF50630">
    <property type="entry name" value="Acid proteases"/>
    <property type="match status" value="1"/>
</dbReference>
<evidence type="ECO:0000259" key="3">
    <source>
        <dbReference type="PROSITE" id="PS51767"/>
    </source>
</evidence>
<gene>
    <name evidence="4" type="ORF">INT47_008217</name>
</gene>
<dbReference type="InterPro" id="IPR021109">
    <property type="entry name" value="Peptidase_aspartic_dom_sf"/>
</dbReference>
<feature type="region of interest" description="Disordered" evidence="2">
    <location>
        <begin position="197"/>
        <end position="224"/>
    </location>
</feature>